<keyword evidence="2" id="KW-1185">Reference proteome</keyword>
<dbReference type="KEGG" id="vg:65071851"/>
<dbReference type="EMBL" id="MK554696">
    <property type="protein sequence ID" value="QBJ04195.1"/>
    <property type="molecule type" value="Genomic_DNA"/>
</dbReference>
<evidence type="ECO:0000313" key="1">
    <source>
        <dbReference type="EMBL" id="QBJ04195.1"/>
    </source>
</evidence>
<organism evidence="1 2">
    <name type="scientific">Fusobacterium phage Fnu1</name>
    <dbReference type="NCBI Taxonomy" id="2530024"/>
    <lineage>
        <taxon>Viruses</taxon>
        <taxon>Duplodnaviria</taxon>
        <taxon>Heunggongvirae</taxon>
        <taxon>Uroviricota</taxon>
        <taxon>Caudoviricetes</taxon>
        <taxon>Latrobevirus</taxon>
        <taxon>Latrobevirus FNU1</taxon>
    </lineage>
</organism>
<reference evidence="1 2" key="1">
    <citation type="submission" date="2019-02" db="EMBL/GenBank/DDBJ databases">
        <title>Genomic, morphological and functional characterisation of novel bacteriophage Fnu1 capable of disrupt Fusobacterium nucleatum biofilm.</title>
        <authorList>
            <person name="Kabwe M."/>
            <person name="Brown T.L."/>
            <person name="Dashper S."/>
            <person name="Speirs L."/>
            <person name="Ku H."/>
            <person name="Petrovski S."/>
            <person name="Chan H.T."/>
            <person name="Lock P."/>
            <person name="Tucci J."/>
        </authorList>
    </citation>
    <scope>NUCLEOTIDE SEQUENCE [LARGE SCALE GENOMIC DNA]</scope>
</reference>
<keyword evidence="1" id="KW-0418">Kinase</keyword>
<dbReference type="GO" id="GO:0016301">
    <property type="term" value="F:kinase activity"/>
    <property type="evidence" value="ECO:0007669"/>
    <property type="project" value="UniProtKB-KW"/>
</dbReference>
<dbReference type="RefSeq" id="YP_010082843.1">
    <property type="nucleotide sequence ID" value="NC_055035.1"/>
</dbReference>
<dbReference type="GeneID" id="65071851"/>
<proteinExistence type="predicted"/>
<evidence type="ECO:0000313" key="2">
    <source>
        <dbReference type="Proteomes" id="UP000292160"/>
    </source>
</evidence>
<sequence length="88" mass="10631">MEVNYMKNLDYFLGLGKCFKLIFKDGDKLAFRLKNRESIETVRTLLRNKDNVFINILKDRNKVEIIDEEKELLYQFKVENIRIENKKS</sequence>
<keyword evidence="1" id="KW-0808">Transferase</keyword>
<name>A0A481W7L8_9CAUD</name>
<accession>A0A481W7L8</accession>
<protein>
    <submittedName>
        <fullName evidence="1">Homoserine kinase</fullName>
    </submittedName>
</protein>
<dbReference type="Proteomes" id="UP000292160">
    <property type="component" value="Segment"/>
</dbReference>